<name>A0ABN2CN36_9ACTN</name>
<dbReference type="RefSeq" id="WP_344511740.1">
    <property type="nucleotide sequence ID" value="NZ_BAAAQD010000029.1"/>
</dbReference>
<evidence type="ECO:0000256" key="4">
    <source>
        <dbReference type="ARBA" id="ARBA00023136"/>
    </source>
</evidence>
<comment type="caution">
    <text evidence="7">The sequence shown here is derived from an EMBL/GenBank/DDBJ whole genome shotgun (WGS) entry which is preliminary data.</text>
</comment>
<evidence type="ECO:0000313" key="8">
    <source>
        <dbReference type="Proteomes" id="UP001501470"/>
    </source>
</evidence>
<accession>A0ABN2CN36</accession>
<sequence>MGVFREARQARLRQLEVTALIALQCGLAAAVSWEVAHGLLGVATPVFAPSAAVGTIVAALGQRARRTVELLVGVAIGILVSDGLLLLIGYGPWQTGLVVALSVGFALFMVGRSGALVAQAGSSAVLIATLSAATPAVRWQRIEESVVGAVVGLVVVALLLPLNPMRVLDRAAAPIVGTLAAELDRVARALDEHEPDLAVQALERLRALEPDLGRMHEAMNGAEEVVRLAPARWKRRSDVERYRHAIDHLDPIVLECRELARWAANGLQQGERVPGPLRDAVAAVAATVRAARRAGPRGRQLTPIRAAACDVARLAGRASESGLGQFGQGMVTQLRTIASDQIRSTGCDADTANRMVLEAAEARRREATTRPAAGE</sequence>
<feature type="transmembrane region" description="Helical" evidence="5">
    <location>
        <begin position="12"/>
        <end position="33"/>
    </location>
</feature>
<protein>
    <recommendedName>
        <fullName evidence="6">Integral membrane bound transporter domain-containing protein</fullName>
    </recommendedName>
</protein>
<feature type="transmembrane region" description="Helical" evidence="5">
    <location>
        <begin position="39"/>
        <end position="61"/>
    </location>
</feature>
<evidence type="ECO:0000259" key="6">
    <source>
        <dbReference type="Pfam" id="PF13515"/>
    </source>
</evidence>
<evidence type="ECO:0000256" key="1">
    <source>
        <dbReference type="ARBA" id="ARBA00004141"/>
    </source>
</evidence>
<dbReference type="EMBL" id="BAAAQD010000029">
    <property type="protein sequence ID" value="GAA1560348.1"/>
    <property type="molecule type" value="Genomic_DNA"/>
</dbReference>
<keyword evidence="3 5" id="KW-1133">Transmembrane helix</keyword>
<keyword evidence="4 5" id="KW-0472">Membrane</keyword>
<dbReference type="InterPro" id="IPR049453">
    <property type="entry name" value="Memb_transporter_dom"/>
</dbReference>
<evidence type="ECO:0000256" key="2">
    <source>
        <dbReference type="ARBA" id="ARBA00022692"/>
    </source>
</evidence>
<evidence type="ECO:0000256" key="3">
    <source>
        <dbReference type="ARBA" id="ARBA00022989"/>
    </source>
</evidence>
<evidence type="ECO:0000256" key="5">
    <source>
        <dbReference type="SAM" id="Phobius"/>
    </source>
</evidence>
<proteinExistence type="predicted"/>
<dbReference type="Proteomes" id="UP001501470">
    <property type="component" value="Unassembled WGS sequence"/>
</dbReference>
<feature type="transmembrane region" description="Helical" evidence="5">
    <location>
        <begin position="117"/>
        <end position="139"/>
    </location>
</feature>
<dbReference type="Pfam" id="PF13515">
    <property type="entry name" value="FUSC_2"/>
    <property type="match status" value="1"/>
</dbReference>
<feature type="transmembrane region" description="Helical" evidence="5">
    <location>
        <begin position="68"/>
        <end position="87"/>
    </location>
</feature>
<gene>
    <name evidence="7" type="ORF">GCM10009827_096990</name>
</gene>
<keyword evidence="2 5" id="KW-0812">Transmembrane</keyword>
<feature type="domain" description="Integral membrane bound transporter" evidence="6">
    <location>
        <begin position="38"/>
        <end position="155"/>
    </location>
</feature>
<reference evidence="7 8" key="1">
    <citation type="journal article" date="2019" name="Int. J. Syst. Evol. Microbiol.">
        <title>The Global Catalogue of Microorganisms (GCM) 10K type strain sequencing project: providing services to taxonomists for standard genome sequencing and annotation.</title>
        <authorList>
            <consortium name="The Broad Institute Genomics Platform"/>
            <consortium name="The Broad Institute Genome Sequencing Center for Infectious Disease"/>
            <person name="Wu L."/>
            <person name="Ma J."/>
        </authorList>
    </citation>
    <scope>NUCLEOTIDE SEQUENCE [LARGE SCALE GENOMIC DNA]</scope>
    <source>
        <strain evidence="7 8">JCM 15933</strain>
    </source>
</reference>
<organism evidence="7 8">
    <name type="scientific">Dactylosporangium maewongense</name>
    <dbReference type="NCBI Taxonomy" id="634393"/>
    <lineage>
        <taxon>Bacteria</taxon>
        <taxon>Bacillati</taxon>
        <taxon>Actinomycetota</taxon>
        <taxon>Actinomycetes</taxon>
        <taxon>Micromonosporales</taxon>
        <taxon>Micromonosporaceae</taxon>
        <taxon>Dactylosporangium</taxon>
    </lineage>
</organism>
<feature type="transmembrane region" description="Helical" evidence="5">
    <location>
        <begin position="145"/>
        <end position="162"/>
    </location>
</feature>
<keyword evidence="8" id="KW-1185">Reference proteome</keyword>
<evidence type="ECO:0000313" key="7">
    <source>
        <dbReference type="EMBL" id="GAA1560348.1"/>
    </source>
</evidence>
<comment type="subcellular location">
    <subcellularLocation>
        <location evidence="1">Membrane</location>
        <topology evidence="1">Multi-pass membrane protein</topology>
    </subcellularLocation>
</comment>